<sequence>MQNDLGGEEVAQGVDPATGHLPTEKGQPHFIRELQHHQLHQQSLQVMLPIILT</sequence>
<proteinExistence type="predicted"/>
<evidence type="ECO:0000313" key="2">
    <source>
        <dbReference type="EMBL" id="KAH3835894.1"/>
    </source>
</evidence>
<evidence type="ECO:0000256" key="1">
    <source>
        <dbReference type="SAM" id="MobiDB-lite"/>
    </source>
</evidence>
<gene>
    <name evidence="2" type="ORF">DPMN_109262</name>
</gene>
<name>A0A9D4KAF8_DREPO</name>
<protein>
    <submittedName>
        <fullName evidence="2">Uncharacterized protein</fullName>
    </submittedName>
</protein>
<dbReference type="Proteomes" id="UP000828390">
    <property type="component" value="Unassembled WGS sequence"/>
</dbReference>
<organism evidence="2 3">
    <name type="scientific">Dreissena polymorpha</name>
    <name type="common">Zebra mussel</name>
    <name type="synonym">Mytilus polymorpha</name>
    <dbReference type="NCBI Taxonomy" id="45954"/>
    <lineage>
        <taxon>Eukaryota</taxon>
        <taxon>Metazoa</taxon>
        <taxon>Spiralia</taxon>
        <taxon>Lophotrochozoa</taxon>
        <taxon>Mollusca</taxon>
        <taxon>Bivalvia</taxon>
        <taxon>Autobranchia</taxon>
        <taxon>Heteroconchia</taxon>
        <taxon>Euheterodonta</taxon>
        <taxon>Imparidentia</taxon>
        <taxon>Neoheterodontei</taxon>
        <taxon>Myida</taxon>
        <taxon>Dreissenoidea</taxon>
        <taxon>Dreissenidae</taxon>
        <taxon>Dreissena</taxon>
    </lineage>
</organism>
<keyword evidence="3" id="KW-1185">Reference proteome</keyword>
<evidence type="ECO:0000313" key="3">
    <source>
        <dbReference type="Proteomes" id="UP000828390"/>
    </source>
</evidence>
<accession>A0A9D4KAF8</accession>
<reference evidence="2" key="1">
    <citation type="journal article" date="2019" name="bioRxiv">
        <title>The Genome of the Zebra Mussel, Dreissena polymorpha: A Resource for Invasive Species Research.</title>
        <authorList>
            <person name="McCartney M.A."/>
            <person name="Auch B."/>
            <person name="Kono T."/>
            <person name="Mallez S."/>
            <person name="Zhang Y."/>
            <person name="Obille A."/>
            <person name="Becker A."/>
            <person name="Abrahante J.E."/>
            <person name="Garbe J."/>
            <person name="Badalamenti J.P."/>
            <person name="Herman A."/>
            <person name="Mangelson H."/>
            <person name="Liachko I."/>
            <person name="Sullivan S."/>
            <person name="Sone E.D."/>
            <person name="Koren S."/>
            <person name="Silverstein K.A.T."/>
            <person name="Beckman K.B."/>
            <person name="Gohl D.M."/>
        </authorList>
    </citation>
    <scope>NUCLEOTIDE SEQUENCE</scope>
    <source>
        <strain evidence="2">Duluth1</strain>
        <tissue evidence="2">Whole animal</tissue>
    </source>
</reference>
<feature type="region of interest" description="Disordered" evidence="1">
    <location>
        <begin position="1"/>
        <end position="26"/>
    </location>
</feature>
<comment type="caution">
    <text evidence="2">The sequence shown here is derived from an EMBL/GenBank/DDBJ whole genome shotgun (WGS) entry which is preliminary data.</text>
</comment>
<dbReference type="EMBL" id="JAIWYP010000004">
    <property type="protein sequence ID" value="KAH3835894.1"/>
    <property type="molecule type" value="Genomic_DNA"/>
</dbReference>
<dbReference type="AlphaFoldDB" id="A0A9D4KAF8"/>
<reference evidence="2" key="2">
    <citation type="submission" date="2020-11" db="EMBL/GenBank/DDBJ databases">
        <authorList>
            <person name="McCartney M.A."/>
            <person name="Auch B."/>
            <person name="Kono T."/>
            <person name="Mallez S."/>
            <person name="Becker A."/>
            <person name="Gohl D.M."/>
            <person name="Silverstein K.A.T."/>
            <person name="Koren S."/>
            <person name="Bechman K.B."/>
            <person name="Herman A."/>
            <person name="Abrahante J.E."/>
            <person name="Garbe J."/>
        </authorList>
    </citation>
    <scope>NUCLEOTIDE SEQUENCE</scope>
    <source>
        <strain evidence="2">Duluth1</strain>
        <tissue evidence="2">Whole animal</tissue>
    </source>
</reference>